<dbReference type="PANTHER" id="PTHR44259:SF71">
    <property type="entry name" value="F-BOX DOMAIN-CONTAINING PROTEIN"/>
    <property type="match status" value="1"/>
</dbReference>
<proteinExistence type="predicted"/>
<dbReference type="InterPro" id="IPR001810">
    <property type="entry name" value="F-box_dom"/>
</dbReference>
<evidence type="ECO:0000313" key="4">
    <source>
        <dbReference type="Proteomes" id="UP001314170"/>
    </source>
</evidence>
<sequence>MSRWSDLPRELLQLITQKQTNYVDYLRVRIVCKTWRSALPKKPHDLLCQLPWLLLPYENDSPSHRGFYNLADGKTYRLELPEAYEKRCCGSSHGWLVVVEESPTIFLLNPLTKARIERPSLSTFPNFPTQVVFQNSRNLPPSSIMSSKLRLRESFIRKVRVSADPSLVSNFMVMAIYGTKNESLAFCASGDLAWTIIKETSPPANYKDIMFYAGNFYVVDKIGIVSICKTDKPPSLIHVADPPHVPPEIGYKQWYLASLNEHLLLVGRFRKYNVPVYGYETFRFVAYKLETGESKWSEVESLEDKMLFLGWNCSHSVSALDFKKCKGDCIYFTDDNFLVCSDFKWEGHDFGIFDFHDGSVRRLGLPLYRIKQPRSPCIFFHQESLKRNWSLFVLPPPVWLTISP</sequence>
<evidence type="ECO:0000259" key="2">
    <source>
        <dbReference type="Pfam" id="PF03478"/>
    </source>
</evidence>
<dbReference type="Pfam" id="PF03478">
    <property type="entry name" value="Beta-prop_KIB1-4"/>
    <property type="match status" value="1"/>
</dbReference>
<dbReference type="Pfam" id="PF00646">
    <property type="entry name" value="F-box"/>
    <property type="match status" value="1"/>
</dbReference>
<dbReference type="Proteomes" id="UP001314170">
    <property type="component" value="Unassembled WGS sequence"/>
</dbReference>
<dbReference type="InterPro" id="IPR005174">
    <property type="entry name" value="KIB1-4_b-propeller"/>
</dbReference>
<evidence type="ECO:0000259" key="1">
    <source>
        <dbReference type="Pfam" id="PF00646"/>
    </source>
</evidence>
<evidence type="ECO:0000313" key="3">
    <source>
        <dbReference type="EMBL" id="CAK7346102.1"/>
    </source>
</evidence>
<comment type="caution">
    <text evidence="3">The sequence shown here is derived from an EMBL/GenBank/DDBJ whole genome shotgun (WGS) entry which is preliminary data.</text>
</comment>
<organism evidence="3 4">
    <name type="scientific">Dovyalis caffra</name>
    <dbReference type="NCBI Taxonomy" id="77055"/>
    <lineage>
        <taxon>Eukaryota</taxon>
        <taxon>Viridiplantae</taxon>
        <taxon>Streptophyta</taxon>
        <taxon>Embryophyta</taxon>
        <taxon>Tracheophyta</taxon>
        <taxon>Spermatophyta</taxon>
        <taxon>Magnoliopsida</taxon>
        <taxon>eudicotyledons</taxon>
        <taxon>Gunneridae</taxon>
        <taxon>Pentapetalae</taxon>
        <taxon>rosids</taxon>
        <taxon>fabids</taxon>
        <taxon>Malpighiales</taxon>
        <taxon>Salicaceae</taxon>
        <taxon>Flacourtieae</taxon>
        <taxon>Dovyalis</taxon>
    </lineage>
</organism>
<dbReference type="EMBL" id="CAWUPB010001173">
    <property type="protein sequence ID" value="CAK7346102.1"/>
    <property type="molecule type" value="Genomic_DNA"/>
</dbReference>
<feature type="domain" description="F-box" evidence="1">
    <location>
        <begin position="4"/>
        <end position="39"/>
    </location>
</feature>
<dbReference type="PANTHER" id="PTHR44259">
    <property type="entry name" value="OS07G0183000 PROTEIN-RELATED"/>
    <property type="match status" value="1"/>
</dbReference>
<protein>
    <recommendedName>
        <fullName evidence="5">F-box protein</fullName>
    </recommendedName>
</protein>
<feature type="domain" description="KIB1-4 beta-propeller" evidence="2">
    <location>
        <begin position="67"/>
        <end position="354"/>
    </location>
</feature>
<accession>A0AAV1S7L7</accession>
<gene>
    <name evidence="3" type="ORF">DCAF_LOCUS18772</name>
</gene>
<keyword evidence="4" id="KW-1185">Reference proteome</keyword>
<reference evidence="3 4" key="1">
    <citation type="submission" date="2024-01" db="EMBL/GenBank/DDBJ databases">
        <authorList>
            <person name="Waweru B."/>
        </authorList>
    </citation>
    <scope>NUCLEOTIDE SEQUENCE [LARGE SCALE GENOMIC DNA]</scope>
</reference>
<dbReference type="InterPro" id="IPR050942">
    <property type="entry name" value="F-box_BR-signaling"/>
</dbReference>
<name>A0AAV1S7L7_9ROSI</name>
<evidence type="ECO:0008006" key="5">
    <source>
        <dbReference type="Google" id="ProtNLM"/>
    </source>
</evidence>
<dbReference type="AlphaFoldDB" id="A0AAV1S7L7"/>